<evidence type="ECO:0000313" key="2">
    <source>
        <dbReference type="Proteomes" id="UP000293291"/>
    </source>
</evidence>
<protein>
    <submittedName>
        <fullName evidence="1">Uncharacterized protein</fullName>
    </submittedName>
</protein>
<evidence type="ECO:0000313" key="1">
    <source>
        <dbReference type="EMBL" id="RYC05075.1"/>
    </source>
</evidence>
<dbReference type="EMBL" id="SDWU01000001">
    <property type="protein sequence ID" value="RYC05075.1"/>
    <property type="molecule type" value="Genomic_DNA"/>
</dbReference>
<reference evidence="1 2" key="1">
    <citation type="submission" date="2019-01" db="EMBL/GenBank/DDBJ databases">
        <title>Novel species of Nocardioides.</title>
        <authorList>
            <person name="Liu Q."/>
            <person name="Xin Y.-H."/>
        </authorList>
    </citation>
    <scope>NUCLEOTIDE SEQUENCE [LARGE SCALE GENOMIC DNA]</scope>
    <source>
        <strain evidence="1 2">CGMCC 4.6875</strain>
    </source>
</reference>
<name>A0A4Q2SHS7_9ACTN</name>
<gene>
    <name evidence="1" type="ORF">EUA07_00860</name>
</gene>
<dbReference type="AlphaFoldDB" id="A0A4Q2SHS7"/>
<keyword evidence="2" id="KW-1185">Reference proteome</keyword>
<dbReference type="Proteomes" id="UP000293291">
    <property type="component" value="Unassembled WGS sequence"/>
</dbReference>
<comment type="caution">
    <text evidence="1">The sequence shown here is derived from an EMBL/GenBank/DDBJ whole genome shotgun (WGS) entry which is preliminary data.</text>
</comment>
<dbReference type="OrthoDB" id="3787852at2"/>
<proteinExistence type="predicted"/>
<dbReference type="RefSeq" id="WP_129453097.1">
    <property type="nucleotide sequence ID" value="NZ_JACXYX010000003.1"/>
</dbReference>
<sequence>MVRRPDLVMADLDAETATPLPRRETLSCQFACVNVTNIVGVNLALAVNAATINSQAEALALQYLASVQTHMH</sequence>
<accession>A0A4Q2SHS7</accession>
<organism evidence="1 2">
    <name type="scientific">Nocardioides ganghwensis</name>
    <dbReference type="NCBI Taxonomy" id="252230"/>
    <lineage>
        <taxon>Bacteria</taxon>
        <taxon>Bacillati</taxon>
        <taxon>Actinomycetota</taxon>
        <taxon>Actinomycetes</taxon>
        <taxon>Propionibacteriales</taxon>
        <taxon>Nocardioidaceae</taxon>
        <taxon>Nocardioides</taxon>
    </lineage>
</organism>